<feature type="compositionally biased region" description="Acidic residues" evidence="2">
    <location>
        <begin position="269"/>
        <end position="280"/>
    </location>
</feature>
<dbReference type="RefSeq" id="XP_007710984.1">
    <property type="nucleotide sequence ID" value="XM_007712794.1"/>
</dbReference>
<feature type="region of interest" description="Disordered" evidence="2">
    <location>
        <begin position="395"/>
        <end position="442"/>
    </location>
</feature>
<evidence type="ECO:0000313" key="5">
    <source>
        <dbReference type="Proteomes" id="UP000053841"/>
    </source>
</evidence>
<feature type="domain" description="Spc7 kinetochore protein" evidence="3">
    <location>
        <begin position="752"/>
        <end position="1073"/>
    </location>
</feature>
<feature type="region of interest" description="Disordered" evidence="2">
    <location>
        <begin position="488"/>
        <end position="508"/>
    </location>
</feature>
<dbReference type="GO" id="GO:0034501">
    <property type="term" value="P:protein localization to kinetochore"/>
    <property type="evidence" value="ECO:0007669"/>
    <property type="project" value="TreeGrafter"/>
</dbReference>
<dbReference type="SMART" id="SM00787">
    <property type="entry name" value="Spc7"/>
    <property type="match status" value="1"/>
</dbReference>
<dbReference type="Pfam" id="PF08317">
    <property type="entry name" value="Spc7"/>
    <property type="match status" value="1"/>
</dbReference>
<dbReference type="Proteomes" id="UP000053841">
    <property type="component" value="Unassembled WGS sequence"/>
</dbReference>
<feature type="region of interest" description="Disordered" evidence="2">
    <location>
        <begin position="694"/>
        <end position="760"/>
    </location>
</feature>
<dbReference type="InterPro" id="IPR013253">
    <property type="entry name" value="Spc7_domain"/>
</dbReference>
<feature type="compositionally biased region" description="Basic residues" evidence="2">
    <location>
        <begin position="90"/>
        <end position="102"/>
    </location>
</feature>
<evidence type="ECO:0000256" key="2">
    <source>
        <dbReference type="SAM" id="MobiDB-lite"/>
    </source>
</evidence>
<dbReference type="OrthoDB" id="5592879at2759"/>
<proteinExistence type="predicted"/>
<dbReference type="PANTHER" id="PTHR28260">
    <property type="entry name" value="SPINDLE POLE BODY COMPONENT SPC105"/>
    <property type="match status" value="1"/>
</dbReference>
<dbReference type="HOGENOM" id="CLU_002533_1_0_1"/>
<gene>
    <name evidence="4" type="ORF">COCCADRAFT_92644</name>
</gene>
<dbReference type="GO" id="GO:0007094">
    <property type="term" value="P:mitotic spindle assembly checkpoint signaling"/>
    <property type="evidence" value="ECO:0007669"/>
    <property type="project" value="TreeGrafter"/>
</dbReference>
<dbReference type="InterPro" id="IPR033338">
    <property type="entry name" value="Spc105/Spc7"/>
</dbReference>
<feature type="compositionally biased region" description="Low complexity" evidence="2">
    <location>
        <begin position="210"/>
        <end position="224"/>
    </location>
</feature>
<feature type="region of interest" description="Disordered" evidence="2">
    <location>
        <begin position="306"/>
        <end position="379"/>
    </location>
</feature>
<sequence length="1262" mass="139253">MAQSDAQDNIADGLIANGSFKAPAQSPKKSGLSPKKTARKTRSKSIGPGGLEELEAPPLKEAAGNRRKSAFIPAVKSILASNGEDEKKRREARRKSLARRRVSFAPEATLHTWDVVEYMRDATTSSASSEATRRASNVSQASTPASPAPPSDPAEPPSTPPEQAEEPEPEPGSSPANQRSQHQKKNRRSSGIPPMNFNNPDDAYSSSPLSGDNASPGGDNGSSDSESDDDLTANLGASPDTEDSSQSSARLDAALREAANQATTQRLDLDDEDEDEDENGDMTMDIAQDEITSAFKPWAKKSFVTEYDKENASPAFSPARTVVEDDDMSMDITRAVGRIIPHDQQQQQKEQEQQEQQEQEQEQEQQPENASSDMDEDMTMDLTMPLGSIRAMAANAPANRRKSLKRRISMLEASQGSPAKRPADRRASLRQRLPSQENVSEDATMDLTMAIGGIVRGPVPVSTRGDSIETPVEDATMDFTLAMGSIKKNQSPAQIEEDVQDEEVEDEDLSMEFTKIVGPGIKRSILASATPEKSADATPTPAGKTPTPQKLSSKKSPGRRRSSILRSEAEAAPEVLKDITPSTSGDVVYPTLDPGTPEIVRQKDIEEIEPSPFVRRTPLSASKEKGSVATPTSQKKTDTPKAIPDDPLAAPILNRRRSSLSAVQFSPLGAPREEPVLKSTSLLSNSIKLLFTPRKQSLMSPVKRGMTPKKAQTPQKQPTPKQKTPTPKKVTPRKSMSPKKRVVFGEQEQEQEGAEVEEGVAEDFSEVERISLQDFLDMTKIRFMDLSTTKRRHTAAPSAFHDVEVEEKEESLDRFVVAGACTLPEYELYQHACHEMKKYISDGRHFVRTMEANVLEENPLLFSEYLTAPPDQRAVMDNQFKNLKTNARLEARGEWYTWRSTLLQDLKTGLLHTMDGFKRDESTLINQEQLLDVVLPPLVEKKELLSTECKQLQQRHDELNSCDREELEQTREKLTATDAELEEKKRLLAQLQKELADKEARIEAAKSRKVECIEEIKAAERMREECRGWSTSEVSNLKAKVAALEQAHGWSITSASSTSITMTHLNDLELYFVPSAFATGSNTPNGSISLAYIGDSATPHPRPLTTSKRFFLQLIRAHLHGIPQSQTRISSLLHLVKNSWATALAVAEGVRWLEHSYITEECILSDERMAIAANMLLPTLQTKVKATFELGVNLGKEGVETEVSMAAEVVYGEKYGEEKMGAFLKDFCGNEIKNKEGMSVWADAMLDLAARLKKTGRKGERK</sequence>
<evidence type="ECO:0000259" key="3">
    <source>
        <dbReference type="SMART" id="SM00787"/>
    </source>
</evidence>
<feature type="compositionally biased region" description="Low complexity" evidence="2">
    <location>
        <begin position="536"/>
        <end position="551"/>
    </location>
</feature>
<dbReference type="GO" id="GO:1990758">
    <property type="term" value="P:mitotic sister chromatid biorientation"/>
    <property type="evidence" value="ECO:0007669"/>
    <property type="project" value="TreeGrafter"/>
</dbReference>
<organism evidence="4 5">
    <name type="scientific">Cochliobolus carbonum (strain 26-R-13)</name>
    <name type="common">Maize leaf spot fungus</name>
    <name type="synonym">Bipolaris zeicola</name>
    <dbReference type="NCBI Taxonomy" id="930089"/>
    <lineage>
        <taxon>Eukaryota</taxon>
        <taxon>Fungi</taxon>
        <taxon>Dikarya</taxon>
        <taxon>Ascomycota</taxon>
        <taxon>Pezizomycotina</taxon>
        <taxon>Dothideomycetes</taxon>
        <taxon>Pleosporomycetidae</taxon>
        <taxon>Pleosporales</taxon>
        <taxon>Pleosporineae</taxon>
        <taxon>Pleosporaceae</taxon>
        <taxon>Bipolaris</taxon>
    </lineage>
</organism>
<feature type="compositionally biased region" description="Polar residues" evidence="2">
    <location>
        <begin position="196"/>
        <end position="209"/>
    </location>
</feature>
<feature type="compositionally biased region" description="Pro residues" evidence="2">
    <location>
        <begin position="146"/>
        <end position="160"/>
    </location>
</feature>
<keyword evidence="5" id="KW-1185">Reference proteome</keyword>
<dbReference type="Pfam" id="PF18210">
    <property type="entry name" value="Knl1_RWD_C"/>
    <property type="match status" value="1"/>
</dbReference>
<feature type="compositionally biased region" description="Acidic residues" evidence="2">
    <location>
        <begin position="495"/>
        <end position="508"/>
    </location>
</feature>
<feature type="compositionally biased region" description="Low complexity" evidence="2">
    <location>
        <begin position="708"/>
        <end position="729"/>
    </location>
</feature>
<feature type="compositionally biased region" description="Basic residues" evidence="2">
    <location>
        <begin position="399"/>
        <end position="408"/>
    </location>
</feature>
<feature type="compositionally biased region" description="Basic residues" evidence="2">
    <location>
        <begin position="552"/>
        <end position="563"/>
    </location>
</feature>
<accession>W6YTC4</accession>
<dbReference type="PANTHER" id="PTHR28260:SF1">
    <property type="entry name" value="SPINDLE POLE BODY COMPONENT SPC105"/>
    <property type="match status" value="1"/>
</dbReference>
<reference evidence="4 5" key="1">
    <citation type="journal article" date="2013" name="PLoS Genet.">
        <title>Comparative genome structure, secondary metabolite, and effector coding capacity across Cochliobolus pathogens.</title>
        <authorList>
            <person name="Condon B.J."/>
            <person name="Leng Y."/>
            <person name="Wu D."/>
            <person name="Bushley K.E."/>
            <person name="Ohm R.A."/>
            <person name="Otillar R."/>
            <person name="Martin J."/>
            <person name="Schackwitz W."/>
            <person name="Grimwood J."/>
            <person name="MohdZainudin N."/>
            <person name="Xue C."/>
            <person name="Wang R."/>
            <person name="Manning V.A."/>
            <person name="Dhillon B."/>
            <person name="Tu Z.J."/>
            <person name="Steffenson B.J."/>
            <person name="Salamov A."/>
            <person name="Sun H."/>
            <person name="Lowry S."/>
            <person name="LaButti K."/>
            <person name="Han J."/>
            <person name="Copeland A."/>
            <person name="Lindquist E."/>
            <person name="Barry K."/>
            <person name="Schmutz J."/>
            <person name="Baker S.E."/>
            <person name="Ciuffetti L.M."/>
            <person name="Grigoriev I.V."/>
            <person name="Zhong S."/>
            <person name="Turgeon B.G."/>
        </authorList>
    </citation>
    <scope>NUCLEOTIDE SEQUENCE [LARGE SCALE GENOMIC DNA]</scope>
    <source>
        <strain evidence="4 5">26-R-13</strain>
    </source>
</reference>
<feature type="region of interest" description="Disordered" evidence="2">
    <location>
        <begin position="520"/>
        <end position="650"/>
    </location>
</feature>
<dbReference type="SMART" id="SM01315">
    <property type="entry name" value="Spc7_N"/>
    <property type="match status" value="1"/>
</dbReference>
<feature type="compositionally biased region" description="Acidic residues" evidence="2">
    <location>
        <begin position="353"/>
        <end position="365"/>
    </location>
</feature>
<feature type="compositionally biased region" description="Acidic residues" evidence="2">
    <location>
        <begin position="747"/>
        <end position="760"/>
    </location>
</feature>
<dbReference type="GeneID" id="19153411"/>
<feature type="region of interest" description="Disordered" evidence="2">
    <location>
        <begin position="1"/>
        <end position="287"/>
    </location>
</feature>
<feature type="coiled-coil region" evidence="1">
    <location>
        <begin position="942"/>
        <end position="1022"/>
    </location>
</feature>
<evidence type="ECO:0000256" key="1">
    <source>
        <dbReference type="SAM" id="Coils"/>
    </source>
</evidence>
<dbReference type="Pfam" id="PF15402">
    <property type="entry name" value="MELT_2"/>
    <property type="match status" value="6"/>
</dbReference>
<dbReference type="eggNOG" id="ENOG502QRS4">
    <property type="taxonomic scope" value="Eukaryota"/>
</dbReference>
<dbReference type="STRING" id="930089.W6YTC4"/>
<feature type="compositionally biased region" description="Low complexity" evidence="2">
    <location>
        <begin position="121"/>
        <end position="145"/>
    </location>
</feature>
<feature type="compositionally biased region" description="Basic residues" evidence="2">
    <location>
        <begin position="730"/>
        <end position="742"/>
    </location>
</feature>
<dbReference type="KEGG" id="bze:COCCADRAFT_92644"/>
<dbReference type="EMBL" id="KI964586">
    <property type="protein sequence ID" value="EUC34761.1"/>
    <property type="molecule type" value="Genomic_DNA"/>
</dbReference>
<dbReference type="InterPro" id="IPR040850">
    <property type="entry name" value="Knl1_RWD_C"/>
</dbReference>
<keyword evidence="1" id="KW-0175">Coiled coil</keyword>
<dbReference type="GO" id="GO:0000776">
    <property type="term" value="C:kinetochore"/>
    <property type="evidence" value="ECO:0007669"/>
    <property type="project" value="TreeGrafter"/>
</dbReference>
<protein>
    <recommendedName>
        <fullName evidence="3">Spc7 kinetochore protein domain-containing protein</fullName>
    </recommendedName>
</protein>
<name>W6YTC4_COCC2</name>
<evidence type="ECO:0000313" key="4">
    <source>
        <dbReference type="EMBL" id="EUC34761.1"/>
    </source>
</evidence>
<dbReference type="AlphaFoldDB" id="W6YTC4"/>